<name>A0A1J4NAW0_9ACTN</name>
<protein>
    <recommendedName>
        <fullName evidence="1">Beta-lactamase class A catalytic domain-containing protein</fullName>
    </recommendedName>
</protein>
<dbReference type="GO" id="GO:0008800">
    <property type="term" value="F:beta-lactamase activity"/>
    <property type="evidence" value="ECO:0007669"/>
    <property type="project" value="InterPro"/>
</dbReference>
<dbReference type="Pfam" id="PF13354">
    <property type="entry name" value="Beta-lactamase2"/>
    <property type="match status" value="1"/>
</dbReference>
<accession>A0A1J4NAW0</accession>
<dbReference type="AlphaFoldDB" id="A0A1J4NAW0"/>
<dbReference type="OrthoDB" id="3673924at2"/>
<feature type="domain" description="Beta-lactamase class A catalytic" evidence="1">
    <location>
        <begin position="9"/>
        <end position="226"/>
    </location>
</feature>
<dbReference type="EMBL" id="JZDQ02000006">
    <property type="protein sequence ID" value="OIJ27784.1"/>
    <property type="molecule type" value="Genomic_DNA"/>
</dbReference>
<gene>
    <name evidence="2" type="ORF">UG56_005335</name>
</gene>
<dbReference type="InterPro" id="IPR045155">
    <property type="entry name" value="Beta-lactam_cat"/>
</dbReference>
<reference evidence="2" key="1">
    <citation type="submission" date="2016-10" db="EMBL/GenBank/DDBJ databases">
        <title>Draft Genome Sequence of Nocardioides luteus Strain BAFB, an Alkane-Degrading Bacterium Isolated from JP-7 Polluted Soil.</title>
        <authorList>
            <person name="Brown L."/>
            <person name="Ruiz O.N."/>
            <person name="Gunasekera T."/>
        </authorList>
    </citation>
    <scope>NUCLEOTIDE SEQUENCE [LARGE SCALE GENOMIC DNA]</scope>
    <source>
        <strain evidence="2">BAFB</strain>
    </source>
</reference>
<evidence type="ECO:0000259" key="1">
    <source>
        <dbReference type="Pfam" id="PF13354"/>
    </source>
</evidence>
<evidence type="ECO:0000313" key="2">
    <source>
        <dbReference type="EMBL" id="OIJ27784.1"/>
    </source>
</evidence>
<dbReference type="RefSeq" id="WP_045549899.1">
    <property type="nucleotide sequence ID" value="NZ_JZDQ02000006.1"/>
</dbReference>
<dbReference type="InterPro" id="IPR012338">
    <property type="entry name" value="Beta-lactam/transpept-like"/>
</dbReference>
<dbReference type="Gene3D" id="3.40.710.10">
    <property type="entry name" value="DD-peptidase/beta-lactamase superfamily"/>
    <property type="match status" value="1"/>
</dbReference>
<dbReference type="PANTHER" id="PTHR35333:SF3">
    <property type="entry name" value="BETA-LACTAMASE-TYPE TRANSPEPTIDASE FOLD CONTAINING PROTEIN"/>
    <property type="match status" value="1"/>
</dbReference>
<evidence type="ECO:0000313" key="3">
    <source>
        <dbReference type="Proteomes" id="UP000033772"/>
    </source>
</evidence>
<sequence length="254" mass="27042">MRSQTEWSILAVEADTGEVLIESDPDLLLPTASVGKVFLLHHLAELLDEDESLGRLLLRKDSVEPVADSGLWQHLDVPALTLNDCARLVGAVSDNLATNVLLDHVGLAPVQAVASRLAPGGSMLNDSVRDVRTPEDPPTLSLGCAADWVAYFRTPHPTVLSWLAPATDLSMVSSAFGLDPLAHTGPVPTDLANRLQVWSKTGTDDGVRAEVGLLDVAGRRAAYAVICRFEGEVVPVLGQMRAYGTLLLDVLQGG</sequence>
<dbReference type="Proteomes" id="UP000033772">
    <property type="component" value="Unassembled WGS sequence"/>
</dbReference>
<dbReference type="GO" id="GO:0030655">
    <property type="term" value="P:beta-lactam antibiotic catabolic process"/>
    <property type="evidence" value="ECO:0007669"/>
    <property type="project" value="InterPro"/>
</dbReference>
<keyword evidence="3" id="KW-1185">Reference proteome</keyword>
<dbReference type="STRING" id="1844.UG56_005335"/>
<dbReference type="GO" id="GO:0046677">
    <property type="term" value="P:response to antibiotic"/>
    <property type="evidence" value="ECO:0007669"/>
    <property type="project" value="InterPro"/>
</dbReference>
<comment type="caution">
    <text evidence="2">The sequence shown here is derived from an EMBL/GenBank/DDBJ whole genome shotgun (WGS) entry which is preliminary data.</text>
</comment>
<dbReference type="InterPro" id="IPR000871">
    <property type="entry name" value="Beta-lactam_class-A"/>
</dbReference>
<dbReference type="PANTHER" id="PTHR35333">
    <property type="entry name" value="BETA-LACTAMASE"/>
    <property type="match status" value="1"/>
</dbReference>
<proteinExistence type="predicted"/>
<organism evidence="2 3">
    <name type="scientific">Nocardioides luteus</name>
    <dbReference type="NCBI Taxonomy" id="1844"/>
    <lineage>
        <taxon>Bacteria</taxon>
        <taxon>Bacillati</taxon>
        <taxon>Actinomycetota</taxon>
        <taxon>Actinomycetes</taxon>
        <taxon>Propionibacteriales</taxon>
        <taxon>Nocardioidaceae</taxon>
        <taxon>Nocardioides</taxon>
    </lineage>
</organism>
<dbReference type="SUPFAM" id="SSF56601">
    <property type="entry name" value="beta-lactamase/transpeptidase-like"/>
    <property type="match status" value="1"/>
</dbReference>